<sequence length="64" mass="7660">MRQEFFQTYGISWFAKMVDGLERTTNNPLIRYFILNFFTVQFLLKNSNIPIKVLNNIELSIKKD</sequence>
<evidence type="ECO:0000313" key="1">
    <source>
        <dbReference type="EMBL" id="ERM80273.1"/>
    </source>
</evidence>
<proteinExistence type="predicted"/>
<evidence type="ECO:0000313" key="2">
    <source>
        <dbReference type="Proteomes" id="UP000016843"/>
    </source>
</evidence>
<comment type="caution">
    <text evidence="1">The sequence shown here is derived from an EMBL/GenBank/DDBJ whole genome shotgun (WGS) entry which is preliminary data.</text>
</comment>
<organism evidence="1 2">
    <name type="scientific">Rhodonellum psychrophilum GCM71 = DSM 17998</name>
    <dbReference type="NCBI Taxonomy" id="1123057"/>
    <lineage>
        <taxon>Bacteria</taxon>
        <taxon>Pseudomonadati</taxon>
        <taxon>Bacteroidota</taxon>
        <taxon>Cytophagia</taxon>
        <taxon>Cytophagales</taxon>
        <taxon>Cytophagaceae</taxon>
        <taxon>Rhodonellum</taxon>
    </lineage>
</organism>
<dbReference type="EMBL" id="AWXR01000121">
    <property type="protein sequence ID" value="ERM80273.1"/>
    <property type="molecule type" value="Genomic_DNA"/>
</dbReference>
<dbReference type="AlphaFoldDB" id="U5BQT2"/>
<dbReference type="Proteomes" id="UP000016843">
    <property type="component" value="Unassembled WGS sequence"/>
</dbReference>
<protein>
    <submittedName>
        <fullName evidence="1">Uncharacterized protein</fullName>
    </submittedName>
</protein>
<accession>U5BQT2</accession>
<name>U5BQT2_9BACT</name>
<keyword evidence="2" id="KW-1185">Reference proteome</keyword>
<gene>
    <name evidence="1" type="ORF">P872_22080</name>
</gene>
<reference evidence="1 2" key="1">
    <citation type="journal article" date="2013" name="Genome Announc.">
        <title>Draft Genome Sequence of the Psychrophilic and Alkaliphilic Rhodonellum psychrophilum Strain GCM71T.</title>
        <authorList>
            <person name="Hauptmann A.L."/>
            <person name="Glaring M.A."/>
            <person name="Hallin P.F."/>
            <person name="Prieme A."/>
            <person name="Stougaard P."/>
        </authorList>
    </citation>
    <scope>NUCLEOTIDE SEQUENCE [LARGE SCALE GENOMIC DNA]</scope>
    <source>
        <strain evidence="1 2">GCM71</strain>
    </source>
</reference>